<feature type="chain" id="PRO_5001572857" description="Peptidase M20 dimerisation domain-containing protein" evidence="6">
    <location>
        <begin position="25"/>
        <end position="460"/>
    </location>
</feature>
<evidence type="ECO:0000313" key="9">
    <source>
        <dbReference type="Proteomes" id="UP000025171"/>
    </source>
</evidence>
<dbReference type="InterPro" id="IPR050072">
    <property type="entry name" value="Peptidase_M20A"/>
</dbReference>
<evidence type="ECO:0000256" key="5">
    <source>
        <dbReference type="ARBA" id="ARBA00022833"/>
    </source>
</evidence>
<feature type="signal peptide" evidence="6">
    <location>
        <begin position="1"/>
        <end position="24"/>
    </location>
</feature>
<dbReference type="Pfam" id="PF07687">
    <property type="entry name" value="M20_dimer"/>
    <property type="match status" value="1"/>
</dbReference>
<comment type="similarity">
    <text evidence="2">Belongs to the peptidase M20A family.</text>
</comment>
<dbReference type="NCBIfam" id="NF006596">
    <property type="entry name" value="PRK09133.1"/>
    <property type="match status" value="1"/>
</dbReference>
<keyword evidence="4" id="KW-0378">Hydrolase</keyword>
<dbReference type="EMBL" id="ARYK01000001">
    <property type="protein sequence ID" value="KCZ94165.1"/>
    <property type="molecule type" value="Genomic_DNA"/>
</dbReference>
<protein>
    <recommendedName>
        <fullName evidence="7">Peptidase M20 dimerisation domain-containing protein</fullName>
    </recommendedName>
</protein>
<accession>A0A059FTY8</accession>
<dbReference type="InterPro" id="IPR002933">
    <property type="entry name" value="Peptidase_M20"/>
</dbReference>
<name>A0A059FTY8_9PROT</name>
<dbReference type="eggNOG" id="COG0624">
    <property type="taxonomic scope" value="Bacteria"/>
</dbReference>
<keyword evidence="9" id="KW-1185">Reference proteome</keyword>
<evidence type="ECO:0000256" key="1">
    <source>
        <dbReference type="ARBA" id="ARBA00001947"/>
    </source>
</evidence>
<dbReference type="InterPro" id="IPR036264">
    <property type="entry name" value="Bact_exopeptidase_dim_dom"/>
</dbReference>
<dbReference type="Gene3D" id="3.40.630.10">
    <property type="entry name" value="Zn peptidases"/>
    <property type="match status" value="1"/>
</dbReference>
<evidence type="ECO:0000313" key="8">
    <source>
        <dbReference type="EMBL" id="KCZ94165.1"/>
    </source>
</evidence>
<dbReference type="InterPro" id="IPR011650">
    <property type="entry name" value="Peptidase_M20_dimer"/>
</dbReference>
<dbReference type="SUPFAM" id="SSF55031">
    <property type="entry name" value="Bacterial exopeptidase dimerisation domain"/>
    <property type="match status" value="1"/>
</dbReference>
<sequence length="460" mass="48628">MKNRLLTSLAVLILAGCVSAPVEAQAEQVDVDKAVEILGASVAFDTVEGHGKVPAYAAYLAQELVAGGFAEEDVVIEPFGDTAILMARYPGRSADGQIILNAHMDVVEADPADWVRDPFKMESDGTYFYGRGVLDNKYGLTMLVTTLIRLKREGFVPAHDITLVLTGDEETSQATAAEIAPRLKGARMVLNADAGGGTLGDDGIPRYYSIQAGEKTYADYQIVITNPGGHSSRPTGTNAIVDMANVLDRISAYEFPVQTSDVTLGYFSETAKQTPGDLGQAMARFVEDPSDPAAAARLSAEPEYIGQIRTTCVATMVNGGHALNALPQRVSANVNCRIFPGVSPDEIMQTLQELAGAGATVSLPVAAHSSDSSPLDPILMAAVRKAVDVQAPGIPIVPNMSAGATDSLFFRAEGIPSYGVSGIFMKPSDDYAHGLNERVPVDSIPGALHHWHTLLTELAG</sequence>
<reference evidence="8 9" key="1">
    <citation type="journal article" date="2014" name="Antonie Van Leeuwenhoek">
        <title>Hyphomonas beringensis sp. nov. and Hyphomonas chukchiensis sp. nov., isolated from surface seawater of the Bering Sea and Chukchi Sea.</title>
        <authorList>
            <person name="Li C."/>
            <person name="Lai Q."/>
            <person name="Li G."/>
            <person name="Dong C."/>
            <person name="Wang J."/>
            <person name="Liao Y."/>
            <person name="Shao Z."/>
        </authorList>
    </citation>
    <scope>NUCLEOTIDE SEQUENCE [LARGE SCALE GENOMIC DNA]</scope>
    <source>
        <strain evidence="8 9">MHS-2</strain>
    </source>
</reference>
<dbReference type="AlphaFoldDB" id="A0A059FTY8"/>
<keyword evidence="5" id="KW-0862">Zinc</keyword>
<evidence type="ECO:0000256" key="4">
    <source>
        <dbReference type="ARBA" id="ARBA00022801"/>
    </source>
</evidence>
<comment type="cofactor">
    <cofactor evidence="1">
        <name>Zn(2+)</name>
        <dbReference type="ChEBI" id="CHEBI:29105"/>
    </cofactor>
</comment>
<organism evidence="8 9">
    <name type="scientific">Hyphomonas johnsonii MHS-2</name>
    <dbReference type="NCBI Taxonomy" id="1280950"/>
    <lineage>
        <taxon>Bacteria</taxon>
        <taxon>Pseudomonadati</taxon>
        <taxon>Pseudomonadota</taxon>
        <taxon>Alphaproteobacteria</taxon>
        <taxon>Hyphomonadales</taxon>
        <taxon>Hyphomonadaceae</taxon>
        <taxon>Hyphomonas</taxon>
    </lineage>
</organism>
<dbReference type="PANTHER" id="PTHR43808">
    <property type="entry name" value="ACETYLORNITHINE DEACETYLASE"/>
    <property type="match status" value="1"/>
</dbReference>
<dbReference type="Pfam" id="PF01546">
    <property type="entry name" value="Peptidase_M20"/>
    <property type="match status" value="1"/>
</dbReference>
<comment type="caution">
    <text evidence="8">The sequence shown here is derived from an EMBL/GenBank/DDBJ whole genome shotgun (WGS) entry which is preliminary data.</text>
</comment>
<dbReference type="Gene3D" id="1.10.150.900">
    <property type="match status" value="1"/>
</dbReference>
<dbReference type="GO" id="GO:0016787">
    <property type="term" value="F:hydrolase activity"/>
    <property type="evidence" value="ECO:0007669"/>
    <property type="project" value="UniProtKB-KW"/>
</dbReference>
<evidence type="ECO:0000256" key="2">
    <source>
        <dbReference type="ARBA" id="ARBA00006247"/>
    </source>
</evidence>
<dbReference type="PROSITE" id="PS51257">
    <property type="entry name" value="PROKAR_LIPOPROTEIN"/>
    <property type="match status" value="1"/>
</dbReference>
<dbReference type="PANTHER" id="PTHR43808:SF8">
    <property type="entry name" value="PEPTIDASE M20 DIMERISATION DOMAIN-CONTAINING PROTEIN"/>
    <property type="match status" value="1"/>
</dbReference>
<dbReference type="SUPFAM" id="SSF53187">
    <property type="entry name" value="Zn-dependent exopeptidases"/>
    <property type="match status" value="1"/>
</dbReference>
<gene>
    <name evidence="8" type="ORF">HJO_02280</name>
</gene>
<evidence type="ECO:0000256" key="3">
    <source>
        <dbReference type="ARBA" id="ARBA00022723"/>
    </source>
</evidence>
<dbReference type="PATRIC" id="fig|1280950.3.peg.466"/>
<evidence type="ECO:0000256" key="6">
    <source>
        <dbReference type="SAM" id="SignalP"/>
    </source>
</evidence>
<keyword evidence="6" id="KW-0732">Signal</keyword>
<proteinExistence type="inferred from homology"/>
<evidence type="ECO:0000259" key="7">
    <source>
        <dbReference type="Pfam" id="PF07687"/>
    </source>
</evidence>
<keyword evidence="3" id="KW-0479">Metal-binding</keyword>
<dbReference type="GO" id="GO:0046872">
    <property type="term" value="F:metal ion binding"/>
    <property type="evidence" value="ECO:0007669"/>
    <property type="project" value="UniProtKB-KW"/>
</dbReference>
<dbReference type="OrthoDB" id="9809784at2"/>
<dbReference type="Proteomes" id="UP000025171">
    <property type="component" value="Unassembled WGS sequence"/>
</dbReference>
<dbReference type="STRING" id="1280950.HJO_02280"/>
<feature type="domain" description="Peptidase M20 dimerisation" evidence="7">
    <location>
        <begin position="213"/>
        <end position="356"/>
    </location>
</feature>
<dbReference type="RefSeq" id="WP_035613089.1">
    <property type="nucleotide sequence ID" value="NZ_ARYK01000001.1"/>
</dbReference>
<dbReference type="Gene3D" id="3.30.70.360">
    <property type="match status" value="1"/>
</dbReference>